<reference evidence="1" key="1">
    <citation type="journal article" date="2014" name="Front. Microbiol.">
        <title>High frequency of phylogenetically diverse reductive dehalogenase-homologous genes in deep subseafloor sedimentary metagenomes.</title>
        <authorList>
            <person name="Kawai M."/>
            <person name="Futagami T."/>
            <person name="Toyoda A."/>
            <person name="Takaki Y."/>
            <person name="Nishi S."/>
            <person name="Hori S."/>
            <person name="Arai W."/>
            <person name="Tsubouchi T."/>
            <person name="Morono Y."/>
            <person name="Uchiyama I."/>
            <person name="Ito T."/>
            <person name="Fujiyama A."/>
            <person name="Inagaki F."/>
            <person name="Takami H."/>
        </authorList>
    </citation>
    <scope>NUCLEOTIDE SEQUENCE</scope>
    <source>
        <strain evidence="1">Expedition CK06-06</strain>
    </source>
</reference>
<name>X0WL29_9ZZZZ</name>
<protein>
    <submittedName>
        <fullName evidence="1">Uncharacterized protein</fullName>
    </submittedName>
</protein>
<proteinExistence type="predicted"/>
<comment type="caution">
    <text evidence="1">The sequence shown here is derived from an EMBL/GenBank/DDBJ whole genome shotgun (WGS) entry which is preliminary data.</text>
</comment>
<evidence type="ECO:0000313" key="1">
    <source>
        <dbReference type="EMBL" id="GAG31674.1"/>
    </source>
</evidence>
<gene>
    <name evidence="1" type="ORF">S01H1_70208</name>
</gene>
<dbReference type="EMBL" id="BARS01046672">
    <property type="protein sequence ID" value="GAG31674.1"/>
    <property type="molecule type" value="Genomic_DNA"/>
</dbReference>
<accession>X0WL29</accession>
<organism evidence="1">
    <name type="scientific">marine sediment metagenome</name>
    <dbReference type="NCBI Taxonomy" id="412755"/>
    <lineage>
        <taxon>unclassified sequences</taxon>
        <taxon>metagenomes</taxon>
        <taxon>ecological metagenomes</taxon>
    </lineage>
</organism>
<dbReference type="AlphaFoldDB" id="X0WL29"/>
<sequence>MGEFFGAFKELRGRVASINQNVLINTILSRPEYQKFITELNTQVQLFELNVDSDGIKLAANRSGYTLNTLRISAEEGRPKRGQDRVDLHDTGDYYKSHAVEIGSLKDDYFTMISDAQKDETDLIDEWGPVLGLTEESMNALSDFILLAFLPLLLEEIQDN</sequence>